<accession>A0A517MT46</accession>
<proteinExistence type="predicted"/>
<dbReference type="RefSeq" id="WP_145058935.1">
    <property type="nucleotide sequence ID" value="NZ_CP036263.1"/>
</dbReference>
<dbReference type="PANTHER" id="PTHR32347">
    <property type="entry name" value="EFFLUX SYSTEM COMPONENT YKNX-RELATED"/>
    <property type="match status" value="1"/>
</dbReference>
<dbReference type="Proteomes" id="UP000319852">
    <property type="component" value="Chromosome"/>
</dbReference>
<dbReference type="Gene3D" id="2.40.30.170">
    <property type="match status" value="1"/>
</dbReference>
<feature type="region of interest" description="Disordered" evidence="4">
    <location>
        <begin position="406"/>
        <end position="447"/>
    </location>
</feature>
<dbReference type="PANTHER" id="PTHR32347:SF27">
    <property type="entry name" value="RND EFFLUX PUMP MEMBRANE FUSION PROTEIN BARREL-SANDWICH DOMAIN-CONTAINING PROTEIN"/>
    <property type="match status" value="1"/>
</dbReference>
<evidence type="ECO:0000313" key="5">
    <source>
        <dbReference type="EMBL" id="QDS98056.1"/>
    </source>
</evidence>
<keyword evidence="2 3" id="KW-0175">Coiled coil</keyword>
<evidence type="ECO:0000313" key="6">
    <source>
        <dbReference type="Proteomes" id="UP000319852"/>
    </source>
</evidence>
<dbReference type="PROSITE" id="PS51257">
    <property type="entry name" value="PROKAR_LIPOPROTEIN"/>
    <property type="match status" value="1"/>
</dbReference>
<evidence type="ECO:0000256" key="2">
    <source>
        <dbReference type="ARBA" id="ARBA00023054"/>
    </source>
</evidence>
<gene>
    <name evidence="5" type="ORF">HG15A2_13270</name>
</gene>
<protein>
    <submittedName>
        <fullName evidence="5">Uncharacterized protein</fullName>
    </submittedName>
</protein>
<feature type="coiled-coil region" evidence="3">
    <location>
        <begin position="185"/>
        <end position="212"/>
    </location>
</feature>
<dbReference type="AlphaFoldDB" id="A0A517MT46"/>
<comment type="subcellular location">
    <subcellularLocation>
        <location evidence="1">Cell envelope</location>
    </subcellularLocation>
</comment>
<sequence>MPLPKTYLRLTLSGCLLAIAGLTLVGCRDKPSSSAQNVRGTTSGPRRVVALGRLQPAGGVISISAIPGERIESYAMHVVEGGQVAAGSKLAVLSSYTLRSKQVEALEKKYDLAQKQQKYEKGGAQLQVYQATAAVAEATAKIAEINSQKNKLSGLGEAAAIATEDVQRLAQLQRQDPELVTPHELRRKENEAARARNEHRSLKDSLLAAETAATVALETAVASKALAESNVSQLTDIDQSEVVRLELEVAQQTVQQSELYAPGAENDPPLTILKKFVEPGEFITQLPVLQAADLSTMVCIAEVYEGDLTQIKECQEVVITSSAFDSKFASGIRGKVVHIGSMIGNPELTNRNPLAPSDRSVVEVRIEFDPKRDTEEEREKRLIAVTKEAAARVGLQVTVEFIPVDKKAQKSNQQAQGKSEAEVEEPADAPAESPLDVDTECEKITAK</sequence>
<evidence type="ECO:0000256" key="3">
    <source>
        <dbReference type="SAM" id="Coils"/>
    </source>
</evidence>
<dbReference type="NCBIfam" id="TIGR02971">
    <property type="entry name" value="heterocyst_DevB"/>
    <property type="match status" value="1"/>
</dbReference>
<evidence type="ECO:0000256" key="1">
    <source>
        <dbReference type="ARBA" id="ARBA00004196"/>
    </source>
</evidence>
<dbReference type="OrthoDB" id="265092at2"/>
<organism evidence="5 6">
    <name type="scientific">Adhaeretor mobilis</name>
    <dbReference type="NCBI Taxonomy" id="1930276"/>
    <lineage>
        <taxon>Bacteria</taxon>
        <taxon>Pseudomonadati</taxon>
        <taxon>Planctomycetota</taxon>
        <taxon>Planctomycetia</taxon>
        <taxon>Pirellulales</taxon>
        <taxon>Lacipirellulaceae</taxon>
        <taxon>Adhaeretor</taxon>
    </lineage>
</organism>
<dbReference type="InterPro" id="IPR014315">
    <property type="entry name" value="ABC_heterocyst_DevB"/>
</dbReference>
<dbReference type="GO" id="GO:0030313">
    <property type="term" value="C:cell envelope"/>
    <property type="evidence" value="ECO:0007669"/>
    <property type="project" value="UniProtKB-SubCell"/>
</dbReference>
<reference evidence="5 6" key="1">
    <citation type="submission" date="2019-02" db="EMBL/GenBank/DDBJ databases">
        <title>Deep-cultivation of Planctomycetes and their phenomic and genomic characterization uncovers novel biology.</title>
        <authorList>
            <person name="Wiegand S."/>
            <person name="Jogler M."/>
            <person name="Boedeker C."/>
            <person name="Pinto D."/>
            <person name="Vollmers J."/>
            <person name="Rivas-Marin E."/>
            <person name="Kohn T."/>
            <person name="Peeters S.H."/>
            <person name="Heuer A."/>
            <person name="Rast P."/>
            <person name="Oberbeckmann S."/>
            <person name="Bunk B."/>
            <person name="Jeske O."/>
            <person name="Meyerdierks A."/>
            <person name="Storesund J.E."/>
            <person name="Kallscheuer N."/>
            <person name="Luecker S."/>
            <person name="Lage O.M."/>
            <person name="Pohl T."/>
            <person name="Merkel B.J."/>
            <person name="Hornburger P."/>
            <person name="Mueller R.-W."/>
            <person name="Bruemmer F."/>
            <person name="Labrenz M."/>
            <person name="Spormann A.M."/>
            <person name="Op den Camp H."/>
            <person name="Overmann J."/>
            <person name="Amann R."/>
            <person name="Jetten M.S.M."/>
            <person name="Mascher T."/>
            <person name="Medema M.H."/>
            <person name="Devos D.P."/>
            <person name="Kaster A.-K."/>
            <person name="Ovreas L."/>
            <person name="Rohde M."/>
            <person name="Galperin M.Y."/>
            <person name="Jogler C."/>
        </authorList>
    </citation>
    <scope>NUCLEOTIDE SEQUENCE [LARGE SCALE GENOMIC DNA]</scope>
    <source>
        <strain evidence="5 6">HG15A2</strain>
    </source>
</reference>
<dbReference type="KEGG" id="amob:HG15A2_13270"/>
<keyword evidence="6" id="KW-1185">Reference proteome</keyword>
<name>A0A517MT46_9BACT</name>
<evidence type="ECO:0000256" key="4">
    <source>
        <dbReference type="SAM" id="MobiDB-lite"/>
    </source>
</evidence>
<dbReference type="InterPro" id="IPR050465">
    <property type="entry name" value="UPF0194_transport"/>
</dbReference>
<dbReference type="EMBL" id="CP036263">
    <property type="protein sequence ID" value="QDS98056.1"/>
    <property type="molecule type" value="Genomic_DNA"/>
</dbReference>